<keyword evidence="6" id="KW-0804">Transcription</keyword>
<keyword evidence="5" id="KW-0238">DNA-binding</keyword>
<evidence type="ECO:0000256" key="5">
    <source>
        <dbReference type="ARBA" id="ARBA00023125"/>
    </source>
</evidence>
<keyword evidence="3" id="KW-0862">Zinc</keyword>
<comment type="similarity">
    <text evidence="1">Belongs to the Fur family.</text>
</comment>
<dbReference type="InterPro" id="IPR043135">
    <property type="entry name" value="Fur_C"/>
</dbReference>
<evidence type="ECO:0000256" key="6">
    <source>
        <dbReference type="ARBA" id="ARBA00023163"/>
    </source>
</evidence>
<dbReference type="InterPro" id="IPR002481">
    <property type="entry name" value="FUR"/>
</dbReference>
<organism evidence="7 8">
    <name type="scientific">Carboxydichorda subterranea</name>
    <dbReference type="NCBI Taxonomy" id="3109565"/>
    <lineage>
        <taxon>Bacteria</taxon>
        <taxon>Bacillati</taxon>
        <taxon>Bacillota</taxon>
        <taxon>Limnochordia</taxon>
        <taxon>Limnochordales</taxon>
        <taxon>Geochordaceae</taxon>
        <taxon>Carboxydichorda</taxon>
    </lineage>
</organism>
<dbReference type="Gene3D" id="1.10.10.10">
    <property type="entry name" value="Winged helix-like DNA-binding domain superfamily/Winged helix DNA-binding domain"/>
    <property type="match status" value="1"/>
</dbReference>
<keyword evidence="4" id="KW-0805">Transcription regulation</keyword>
<dbReference type="CDD" id="cd07153">
    <property type="entry name" value="Fur_like"/>
    <property type="match status" value="1"/>
</dbReference>
<evidence type="ECO:0000313" key="7">
    <source>
        <dbReference type="EMBL" id="WRP16255.1"/>
    </source>
</evidence>
<gene>
    <name evidence="7" type="ORF">U7230_09080</name>
</gene>
<name>A0ABZ1BTV4_9FIRM</name>
<proteinExistence type="inferred from homology"/>
<accession>A0ABZ1BTV4</accession>
<evidence type="ECO:0000313" key="8">
    <source>
        <dbReference type="Proteomes" id="UP001332192"/>
    </source>
</evidence>
<keyword evidence="2" id="KW-0678">Repressor</keyword>
<dbReference type="PANTHER" id="PTHR33202">
    <property type="entry name" value="ZINC UPTAKE REGULATION PROTEIN"/>
    <property type="match status" value="1"/>
</dbReference>
<dbReference type="SUPFAM" id="SSF46785">
    <property type="entry name" value="Winged helix' DNA-binding domain"/>
    <property type="match status" value="1"/>
</dbReference>
<reference evidence="7 8" key="1">
    <citation type="journal article" date="2024" name="Front. Microbiol.">
        <title>Novel thermophilic genera Geochorda gen. nov. and Carboxydochorda gen. nov. from the deep terrestrial subsurface reveal the ecophysiological diversity in the class Limnochordia.</title>
        <authorList>
            <person name="Karnachuk O.V."/>
            <person name="Lukina A.P."/>
            <person name="Avakyan M.R."/>
            <person name="Kadnikov V.V."/>
            <person name="Begmatov S."/>
            <person name="Beletsky A.V."/>
            <person name="Vlasova K.G."/>
            <person name="Novikov A.A."/>
            <person name="Shcherbakova V.A."/>
            <person name="Mardanov A.V."/>
            <person name="Ravin N.V."/>
        </authorList>
    </citation>
    <scope>NUCLEOTIDE SEQUENCE [LARGE SCALE GENOMIC DNA]</scope>
    <source>
        <strain evidence="7 8">L945</strain>
    </source>
</reference>
<dbReference type="EMBL" id="CP141615">
    <property type="protein sequence ID" value="WRP16255.1"/>
    <property type="molecule type" value="Genomic_DNA"/>
</dbReference>
<dbReference type="InterPro" id="IPR036388">
    <property type="entry name" value="WH-like_DNA-bd_sf"/>
</dbReference>
<dbReference type="Proteomes" id="UP001332192">
    <property type="component" value="Chromosome"/>
</dbReference>
<dbReference type="PANTHER" id="PTHR33202:SF7">
    <property type="entry name" value="FERRIC UPTAKE REGULATION PROTEIN"/>
    <property type="match status" value="1"/>
</dbReference>
<dbReference type="InterPro" id="IPR036390">
    <property type="entry name" value="WH_DNA-bd_sf"/>
</dbReference>
<dbReference type="RefSeq" id="WP_324715527.1">
    <property type="nucleotide sequence ID" value="NZ_CP141615.1"/>
</dbReference>
<evidence type="ECO:0000256" key="2">
    <source>
        <dbReference type="ARBA" id="ARBA00022491"/>
    </source>
</evidence>
<protein>
    <submittedName>
        <fullName evidence="7">Transcriptional repressor</fullName>
    </submittedName>
</protein>
<evidence type="ECO:0000256" key="3">
    <source>
        <dbReference type="ARBA" id="ARBA00022833"/>
    </source>
</evidence>
<evidence type="ECO:0000256" key="1">
    <source>
        <dbReference type="ARBA" id="ARBA00007957"/>
    </source>
</evidence>
<keyword evidence="8" id="KW-1185">Reference proteome</keyword>
<dbReference type="Gene3D" id="3.30.1490.190">
    <property type="match status" value="1"/>
</dbReference>
<dbReference type="Pfam" id="PF01475">
    <property type="entry name" value="FUR"/>
    <property type="match status" value="1"/>
</dbReference>
<evidence type="ECO:0000256" key="4">
    <source>
        <dbReference type="ARBA" id="ARBA00023015"/>
    </source>
</evidence>
<sequence length="157" mass="18278">MEKVQGFIRKTKQREVILRVLRGTKSHPTADWVYQEVRKELPNISLGTVYRNLKILTASGEALELSYGSSYSRFDGTPENHYHFVCQRCGRVEDVPMPVDESLDRAVEQLMGVKVRQHRLEFYGLCEQCAAEQIERPERPMALRRQPVEERDQAYAH</sequence>